<reference evidence="8" key="1">
    <citation type="submission" date="2022-11" db="EMBL/GenBank/DDBJ databases">
        <title>Robbsia betulipollinis sp. nov., isolated from pollen of birch (Betula pendula).</title>
        <authorList>
            <person name="Shi H."/>
            <person name="Ambika Manirajan B."/>
            <person name="Ratering S."/>
            <person name="Geissler-Plaum R."/>
            <person name="Schnell S."/>
        </authorList>
    </citation>
    <scope>NUCLEOTIDE SEQUENCE</scope>
    <source>
        <strain evidence="8">Bb-Pol-6</strain>
    </source>
</reference>
<proteinExistence type="predicted"/>
<feature type="transmembrane region" description="Helical" evidence="6">
    <location>
        <begin position="287"/>
        <end position="307"/>
    </location>
</feature>
<dbReference type="EMBL" id="JAPMXC010000002">
    <property type="protein sequence ID" value="MCY0388170.1"/>
    <property type="molecule type" value="Genomic_DNA"/>
</dbReference>
<dbReference type="PANTHER" id="PTHR35007">
    <property type="entry name" value="INTEGRAL MEMBRANE PROTEIN-RELATED"/>
    <property type="match status" value="1"/>
</dbReference>
<feature type="transmembrane region" description="Helical" evidence="6">
    <location>
        <begin position="106"/>
        <end position="130"/>
    </location>
</feature>
<gene>
    <name evidence="8" type="ORF">OVY01_13170</name>
</gene>
<feature type="transmembrane region" description="Helical" evidence="6">
    <location>
        <begin position="255"/>
        <end position="275"/>
    </location>
</feature>
<dbReference type="Pfam" id="PF00482">
    <property type="entry name" value="T2SSF"/>
    <property type="match status" value="1"/>
</dbReference>
<keyword evidence="9" id="KW-1185">Reference proteome</keyword>
<evidence type="ECO:0000256" key="2">
    <source>
        <dbReference type="ARBA" id="ARBA00022475"/>
    </source>
</evidence>
<comment type="subcellular location">
    <subcellularLocation>
        <location evidence="1">Cell membrane</location>
        <topology evidence="1">Multi-pass membrane protein</topology>
    </subcellularLocation>
</comment>
<organism evidence="8 9">
    <name type="scientific">Robbsia betulipollinis</name>
    <dbReference type="NCBI Taxonomy" id="2981849"/>
    <lineage>
        <taxon>Bacteria</taxon>
        <taxon>Pseudomonadati</taxon>
        <taxon>Pseudomonadota</taxon>
        <taxon>Betaproteobacteria</taxon>
        <taxon>Burkholderiales</taxon>
        <taxon>Burkholderiaceae</taxon>
        <taxon>Robbsia</taxon>
    </lineage>
</organism>
<sequence length="313" mass="34108">MSARALLLCAALLLGATGILLLLAQRAGRRIGRAAGDFVAPHLRALPAARQTDAPAARARGWLAQRPLERLPAIENLFLRAGIHEHSRWLLLQVCLTAVPTLVAGMLLGLVPAGFVVLLAFVATWFRLWLMISRRHRRIVRQLPPLLDALVRQVSLGTSLGSAFQQIAEQSPMPLGELVGRAAQLNRAGVELDVALKQTARMYGVNQLLTIGAVLGVSTRFGGRSDQILTRIADFMRDIEHAHQELLALSSETRISAWVLGLLPLTLVCGLMIFNNRFFAQMWNDPMGAQMLVGAAGLQITGSFLLYRLAKGL</sequence>
<dbReference type="RefSeq" id="WP_267848040.1">
    <property type="nucleotide sequence ID" value="NZ_JAPMXC010000002.1"/>
</dbReference>
<evidence type="ECO:0000256" key="5">
    <source>
        <dbReference type="ARBA" id="ARBA00023136"/>
    </source>
</evidence>
<dbReference type="InterPro" id="IPR018076">
    <property type="entry name" value="T2SS_GspF_dom"/>
</dbReference>
<evidence type="ECO:0000313" key="8">
    <source>
        <dbReference type="EMBL" id="MCY0388170.1"/>
    </source>
</evidence>
<evidence type="ECO:0000259" key="7">
    <source>
        <dbReference type="Pfam" id="PF00482"/>
    </source>
</evidence>
<evidence type="ECO:0000256" key="4">
    <source>
        <dbReference type="ARBA" id="ARBA00022989"/>
    </source>
</evidence>
<comment type="caution">
    <text evidence="8">The sequence shown here is derived from an EMBL/GenBank/DDBJ whole genome shotgun (WGS) entry which is preliminary data.</text>
</comment>
<evidence type="ECO:0000256" key="1">
    <source>
        <dbReference type="ARBA" id="ARBA00004651"/>
    </source>
</evidence>
<accession>A0ABT3ZPL3</accession>
<keyword evidence="2" id="KW-1003">Cell membrane</keyword>
<evidence type="ECO:0000256" key="3">
    <source>
        <dbReference type="ARBA" id="ARBA00022692"/>
    </source>
</evidence>
<dbReference type="PANTHER" id="PTHR35007:SF1">
    <property type="entry name" value="PILUS ASSEMBLY PROTEIN"/>
    <property type="match status" value="1"/>
</dbReference>
<evidence type="ECO:0000313" key="9">
    <source>
        <dbReference type="Proteomes" id="UP001082899"/>
    </source>
</evidence>
<name>A0ABT3ZPL3_9BURK</name>
<feature type="domain" description="Type II secretion system protein GspF" evidence="7">
    <location>
        <begin position="147"/>
        <end position="269"/>
    </location>
</feature>
<keyword evidence="5 6" id="KW-0472">Membrane</keyword>
<keyword evidence="4 6" id="KW-1133">Transmembrane helix</keyword>
<evidence type="ECO:0000256" key="6">
    <source>
        <dbReference type="SAM" id="Phobius"/>
    </source>
</evidence>
<dbReference type="Proteomes" id="UP001082899">
    <property type="component" value="Unassembled WGS sequence"/>
</dbReference>
<protein>
    <submittedName>
        <fullName evidence="8">Type II secretion system F family protein</fullName>
    </submittedName>
</protein>
<keyword evidence="3 6" id="KW-0812">Transmembrane</keyword>